<evidence type="ECO:0000256" key="2">
    <source>
        <dbReference type="ARBA" id="ARBA00023002"/>
    </source>
</evidence>
<protein>
    <submittedName>
        <fullName evidence="5">D-3-phosphoglycerate dehydrogenase</fullName>
        <ecNumber evidence="5">1.1.1.95</ecNumber>
    </submittedName>
</protein>
<dbReference type="Proteomes" id="UP000675163">
    <property type="component" value="Unassembled WGS sequence"/>
</dbReference>
<dbReference type="InterPro" id="IPR029753">
    <property type="entry name" value="D-isomer_DH_CS"/>
</dbReference>
<evidence type="ECO:0000313" key="6">
    <source>
        <dbReference type="Proteomes" id="UP000675163"/>
    </source>
</evidence>
<dbReference type="RefSeq" id="WP_209705383.1">
    <property type="nucleotide sequence ID" value="NZ_JAFIDA010000001.1"/>
</dbReference>
<dbReference type="GO" id="GO:0051287">
    <property type="term" value="F:NAD binding"/>
    <property type="evidence" value="ECO:0007669"/>
    <property type="project" value="InterPro"/>
</dbReference>
<dbReference type="InterPro" id="IPR050418">
    <property type="entry name" value="D-iso_2-hydroxyacid_DH_PdxB"/>
</dbReference>
<evidence type="ECO:0000256" key="1">
    <source>
        <dbReference type="ARBA" id="ARBA00005854"/>
    </source>
</evidence>
<evidence type="ECO:0000256" key="3">
    <source>
        <dbReference type="ARBA" id="ARBA00023027"/>
    </source>
</evidence>
<accession>A0A940PS25</accession>
<proteinExistence type="inferred from homology"/>
<dbReference type="GO" id="GO:0003714">
    <property type="term" value="F:transcription corepressor activity"/>
    <property type="evidence" value="ECO:0007669"/>
    <property type="project" value="InterPro"/>
</dbReference>
<organism evidence="5 6">
    <name type="scientific">Leucobacter exalbidus</name>
    <dbReference type="NCBI Taxonomy" id="662960"/>
    <lineage>
        <taxon>Bacteria</taxon>
        <taxon>Bacillati</taxon>
        <taxon>Actinomycetota</taxon>
        <taxon>Actinomycetes</taxon>
        <taxon>Micrococcales</taxon>
        <taxon>Microbacteriaceae</taxon>
        <taxon>Leucobacter</taxon>
    </lineage>
</organism>
<sequence length="319" mass="33995">MSQPLVLFAEYSDLDPEPARALLSAQGLRTELLSMDRNGVIAASQRDAIAIIAGYSQITAGIIDQLPRLGIIAASSNGTNMIDLEAAVARGIWVTNLGTAATQEVATHALTLALATIRELPEMTRVVSSGGWVDELTRVPRRTSELTLGLIGYGRIGAELARIASPLFKQVLAHDPFSPPSDGVAKAAAFDEVLASADIVSLHLPLTEDTREVVNADVIDKMRDHAVLINVSRGELVDLQACVDALDSGKLSGVGFDVLVGEPPVADHPLRVHPRSILTPHAAYLSDAALRHYETDPARYIAEWHETGSPSASVVSRPK</sequence>
<comment type="caution">
    <text evidence="5">The sequence shown here is derived from an EMBL/GenBank/DDBJ whole genome shotgun (WGS) entry which is preliminary data.</text>
</comment>
<dbReference type="PROSITE" id="PS00670">
    <property type="entry name" value="D_2_HYDROXYACID_DH_2"/>
    <property type="match status" value="1"/>
</dbReference>
<evidence type="ECO:0000259" key="4">
    <source>
        <dbReference type="Pfam" id="PF02826"/>
    </source>
</evidence>
<gene>
    <name evidence="5" type="ORF">JOF28_001726</name>
</gene>
<name>A0A940PS25_9MICO</name>
<evidence type="ECO:0000313" key="5">
    <source>
        <dbReference type="EMBL" id="MBP1326494.1"/>
    </source>
</evidence>
<keyword evidence="2 5" id="KW-0560">Oxidoreductase</keyword>
<dbReference type="EC" id="1.1.1.95" evidence="5"/>
<dbReference type="InterPro" id="IPR043322">
    <property type="entry name" value="CtBP"/>
</dbReference>
<keyword evidence="3" id="KW-0520">NAD</keyword>
<dbReference type="Pfam" id="PF02826">
    <property type="entry name" value="2-Hacid_dh_C"/>
    <property type="match status" value="1"/>
</dbReference>
<dbReference type="PANTHER" id="PTHR43761">
    <property type="entry name" value="D-ISOMER SPECIFIC 2-HYDROXYACID DEHYDROGENASE FAMILY PROTEIN (AFU_ORTHOLOGUE AFUA_1G13630)"/>
    <property type="match status" value="1"/>
</dbReference>
<dbReference type="CDD" id="cd05299">
    <property type="entry name" value="CtBP_dh"/>
    <property type="match status" value="1"/>
</dbReference>
<dbReference type="InterPro" id="IPR006140">
    <property type="entry name" value="D-isomer_DH_NAD-bd"/>
</dbReference>
<dbReference type="EMBL" id="JAFIDA010000001">
    <property type="protein sequence ID" value="MBP1326494.1"/>
    <property type="molecule type" value="Genomic_DNA"/>
</dbReference>
<dbReference type="GO" id="GO:0004617">
    <property type="term" value="F:phosphoglycerate dehydrogenase activity"/>
    <property type="evidence" value="ECO:0007669"/>
    <property type="project" value="UniProtKB-EC"/>
</dbReference>
<reference evidence="5" key="1">
    <citation type="submission" date="2021-02" db="EMBL/GenBank/DDBJ databases">
        <title>Sequencing the genomes of 1000 actinobacteria strains.</title>
        <authorList>
            <person name="Klenk H.-P."/>
        </authorList>
    </citation>
    <scope>NUCLEOTIDE SEQUENCE</scope>
    <source>
        <strain evidence="5">DSM 22850</strain>
    </source>
</reference>
<dbReference type="AlphaFoldDB" id="A0A940PS25"/>
<keyword evidence="6" id="KW-1185">Reference proteome</keyword>
<dbReference type="InterPro" id="IPR036291">
    <property type="entry name" value="NAD(P)-bd_dom_sf"/>
</dbReference>
<dbReference type="SUPFAM" id="SSF52283">
    <property type="entry name" value="Formate/glycerate dehydrogenase catalytic domain-like"/>
    <property type="match status" value="1"/>
</dbReference>
<dbReference type="PANTHER" id="PTHR43761:SF1">
    <property type="entry name" value="D-ISOMER SPECIFIC 2-HYDROXYACID DEHYDROGENASE CATALYTIC DOMAIN-CONTAINING PROTEIN-RELATED"/>
    <property type="match status" value="1"/>
</dbReference>
<dbReference type="SUPFAM" id="SSF51735">
    <property type="entry name" value="NAD(P)-binding Rossmann-fold domains"/>
    <property type="match status" value="1"/>
</dbReference>
<feature type="domain" description="D-isomer specific 2-hydroxyacid dehydrogenase NAD-binding" evidence="4">
    <location>
        <begin position="111"/>
        <end position="283"/>
    </location>
</feature>
<comment type="similarity">
    <text evidence="1">Belongs to the D-isomer specific 2-hydroxyacid dehydrogenase family.</text>
</comment>
<dbReference type="Gene3D" id="3.40.50.720">
    <property type="entry name" value="NAD(P)-binding Rossmann-like Domain"/>
    <property type="match status" value="2"/>
</dbReference>